<comment type="caution">
    <text evidence="1">The sequence shown here is derived from an EMBL/GenBank/DDBJ whole genome shotgun (WGS) entry which is preliminary data.</text>
</comment>
<protein>
    <submittedName>
        <fullName evidence="1">Uncharacterized protein</fullName>
    </submittedName>
</protein>
<sequence length="78" mass="8704">MQYSGFNRPQDGVIANFGKDLFTDQLCYYEDYEASHAFIIAPSSFTPFITSSTSCNVLSFVSGTTKYNTINETPIDKP</sequence>
<organism evidence="1 2">
    <name type="scientific">Spodoptera exigua</name>
    <name type="common">Beet armyworm</name>
    <name type="synonym">Noctua fulgens</name>
    <dbReference type="NCBI Taxonomy" id="7107"/>
    <lineage>
        <taxon>Eukaryota</taxon>
        <taxon>Metazoa</taxon>
        <taxon>Ecdysozoa</taxon>
        <taxon>Arthropoda</taxon>
        <taxon>Hexapoda</taxon>
        <taxon>Insecta</taxon>
        <taxon>Pterygota</taxon>
        <taxon>Neoptera</taxon>
        <taxon>Endopterygota</taxon>
        <taxon>Lepidoptera</taxon>
        <taxon>Glossata</taxon>
        <taxon>Ditrysia</taxon>
        <taxon>Noctuoidea</taxon>
        <taxon>Noctuidae</taxon>
        <taxon>Amphipyrinae</taxon>
        <taxon>Spodoptera</taxon>
    </lineage>
</organism>
<accession>A0A835GIS9</accession>
<dbReference type="Proteomes" id="UP000648187">
    <property type="component" value="Unassembled WGS sequence"/>
</dbReference>
<keyword evidence="2" id="KW-1185">Reference proteome</keyword>
<dbReference type="EMBL" id="JACKWZ010000066">
    <property type="protein sequence ID" value="KAF9417742.1"/>
    <property type="molecule type" value="Genomic_DNA"/>
</dbReference>
<proteinExistence type="predicted"/>
<reference evidence="1" key="1">
    <citation type="submission" date="2020-08" db="EMBL/GenBank/DDBJ databases">
        <title>Spodoptera exigua strain:BAW_Kor-Di-RS1 Genome sequencing and assembly.</title>
        <authorList>
            <person name="Kim J."/>
            <person name="Nam H.Y."/>
            <person name="Kwon M."/>
            <person name="Choi J.H."/>
            <person name="Cho S.R."/>
            <person name="Kim G.-H."/>
        </authorList>
    </citation>
    <scope>NUCLEOTIDE SEQUENCE</scope>
    <source>
        <strain evidence="1">BAW_Kor-Di-RS1</strain>
        <tissue evidence="1">Whole-body</tissue>
    </source>
</reference>
<dbReference type="AlphaFoldDB" id="A0A835GIS9"/>
<gene>
    <name evidence="1" type="ORF">HW555_005249</name>
</gene>
<evidence type="ECO:0000313" key="2">
    <source>
        <dbReference type="Proteomes" id="UP000648187"/>
    </source>
</evidence>
<evidence type="ECO:0000313" key="1">
    <source>
        <dbReference type="EMBL" id="KAF9417742.1"/>
    </source>
</evidence>
<name>A0A835GIS9_SPOEX</name>